<comment type="subcellular location">
    <subcellularLocation>
        <location evidence="1">Cell membrane</location>
        <topology evidence="1">Multi-pass membrane protein</topology>
    </subcellularLocation>
</comment>
<feature type="transmembrane region" description="Helical" evidence="6">
    <location>
        <begin position="142"/>
        <end position="161"/>
    </location>
</feature>
<proteinExistence type="predicted"/>
<evidence type="ECO:0000256" key="5">
    <source>
        <dbReference type="ARBA" id="ARBA00023136"/>
    </source>
</evidence>
<accession>A0A347ZUI1</accession>
<evidence type="ECO:0000256" key="4">
    <source>
        <dbReference type="ARBA" id="ARBA00022989"/>
    </source>
</evidence>
<evidence type="ECO:0000256" key="6">
    <source>
        <dbReference type="SAM" id="Phobius"/>
    </source>
</evidence>
<dbReference type="CDD" id="cd06580">
    <property type="entry name" value="TM_PBP1_transp_TpRbsC_like"/>
    <property type="match status" value="1"/>
</dbReference>
<dbReference type="Pfam" id="PF02653">
    <property type="entry name" value="BPD_transp_2"/>
    <property type="match status" value="1"/>
</dbReference>
<evidence type="ECO:0000256" key="1">
    <source>
        <dbReference type="ARBA" id="ARBA00004651"/>
    </source>
</evidence>
<dbReference type="EMBL" id="QUMS01000001">
    <property type="protein sequence ID" value="REG10451.1"/>
    <property type="molecule type" value="Genomic_DNA"/>
</dbReference>
<dbReference type="PANTHER" id="PTHR47089">
    <property type="entry name" value="ABC TRANSPORTER, PERMEASE PROTEIN"/>
    <property type="match status" value="1"/>
</dbReference>
<keyword evidence="5 6" id="KW-0472">Membrane</keyword>
<gene>
    <name evidence="7" type="ORF">DFR64_0309</name>
</gene>
<name>A0A347ZUI1_9CHLR</name>
<feature type="transmembrane region" description="Helical" evidence="6">
    <location>
        <begin position="57"/>
        <end position="79"/>
    </location>
</feature>
<dbReference type="Proteomes" id="UP000256388">
    <property type="component" value="Unassembled WGS sequence"/>
</dbReference>
<feature type="transmembrane region" description="Helical" evidence="6">
    <location>
        <begin position="86"/>
        <end position="102"/>
    </location>
</feature>
<feature type="transmembrane region" description="Helical" evidence="6">
    <location>
        <begin position="192"/>
        <end position="211"/>
    </location>
</feature>
<feature type="transmembrane region" description="Helical" evidence="6">
    <location>
        <begin position="240"/>
        <end position="261"/>
    </location>
</feature>
<organism evidence="7 8">
    <name type="scientific">Pelolinea submarina</name>
    <dbReference type="NCBI Taxonomy" id="913107"/>
    <lineage>
        <taxon>Bacteria</taxon>
        <taxon>Bacillati</taxon>
        <taxon>Chloroflexota</taxon>
        <taxon>Anaerolineae</taxon>
        <taxon>Anaerolineales</taxon>
        <taxon>Anaerolineaceae</taxon>
        <taxon>Pelolinea</taxon>
    </lineage>
</organism>
<dbReference type="GO" id="GO:0022857">
    <property type="term" value="F:transmembrane transporter activity"/>
    <property type="evidence" value="ECO:0007669"/>
    <property type="project" value="InterPro"/>
</dbReference>
<evidence type="ECO:0000256" key="2">
    <source>
        <dbReference type="ARBA" id="ARBA00022475"/>
    </source>
</evidence>
<comment type="caution">
    <text evidence="7">The sequence shown here is derived from an EMBL/GenBank/DDBJ whole genome shotgun (WGS) entry which is preliminary data.</text>
</comment>
<evidence type="ECO:0000313" key="8">
    <source>
        <dbReference type="Proteomes" id="UP000256388"/>
    </source>
</evidence>
<reference evidence="7 8" key="1">
    <citation type="submission" date="2018-08" db="EMBL/GenBank/DDBJ databases">
        <title>Genomic Encyclopedia of Type Strains, Phase IV (KMG-IV): sequencing the most valuable type-strain genomes for metagenomic binning, comparative biology and taxonomic classification.</title>
        <authorList>
            <person name="Goeker M."/>
        </authorList>
    </citation>
    <scope>NUCLEOTIDE SEQUENCE [LARGE SCALE GENOMIC DNA]</scope>
    <source>
        <strain evidence="7 8">DSM 23923</strain>
    </source>
</reference>
<dbReference type="RefSeq" id="WP_116223633.1">
    <property type="nucleotide sequence ID" value="NZ_AP018437.1"/>
</dbReference>
<keyword evidence="3 6" id="KW-0812">Transmembrane</keyword>
<keyword evidence="4 6" id="KW-1133">Transmembrane helix</keyword>
<keyword evidence="2" id="KW-1003">Cell membrane</keyword>
<dbReference type="InterPro" id="IPR001851">
    <property type="entry name" value="ABC_transp_permease"/>
</dbReference>
<feature type="transmembrane region" description="Helical" evidence="6">
    <location>
        <begin position="293"/>
        <end position="312"/>
    </location>
</feature>
<feature type="transmembrane region" description="Helical" evidence="6">
    <location>
        <begin position="267"/>
        <end position="286"/>
    </location>
</feature>
<feature type="transmembrane region" description="Helical" evidence="6">
    <location>
        <begin position="318"/>
        <end position="335"/>
    </location>
</feature>
<dbReference type="AlphaFoldDB" id="A0A347ZUI1"/>
<keyword evidence="8" id="KW-1185">Reference proteome</keyword>
<dbReference type="PANTHER" id="PTHR47089:SF1">
    <property type="entry name" value="GUANOSINE ABC TRANSPORTER PERMEASE PROTEIN NUPP"/>
    <property type="match status" value="1"/>
</dbReference>
<feature type="transmembrane region" description="Helical" evidence="6">
    <location>
        <begin position="108"/>
        <end position="130"/>
    </location>
</feature>
<evidence type="ECO:0000313" key="7">
    <source>
        <dbReference type="EMBL" id="REG10451.1"/>
    </source>
</evidence>
<protein>
    <submittedName>
        <fullName evidence="7">Nucleoside ABC transporter membrane protein</fullName>
    </submittedName>
</protein>
<dbReference type="GO" id="GO:0005886">
    <property type="term" value="C:plasma membrane"/>
    <property type="evidence" value="ECO:0007669"/>
    <property type="project" value="UniProtKB-SubCell"/>
</dbReference>
<evidence type="ECO:0000256" key="3">
    <source>
        <dbReference type="ARBA" id="ARBA00022692"/>
    </source>
</evidence>
<sequence length="352" mass="37960">MSKNRAFINFLFRISGVIAALLFTALVLLIAKANPWEAFSNIFLGAVSTPIKIADSFVAWVPLILATCGLVITFTTGLWNIGIEGQISLGAIMTTWALRLLQDSGLPPVVIILAGFLAGIAGGIVWALLAGMLKFYGGVSEIFAGLGLNFIATALTLWLIFGPWKRAGVASMSGTEPFDMSIWLPTLTGYRLSIWSLILAVVSVLIVYFILKHTVVGLRLKAVGKNYKAAIQMGISPSKYMLLSFVLCGVFAGLTGAVQVLGVYHRLIPSISSGYGFLGLLVAMLVDYQIVWAVPMALLFAALNIGGIQLPIMMKIDSTLSGVMQSSLVLFFMLMDGVRKKILKKEEEQSNE</sequence>
<dbReference type="OrthoDB" id="9809785at2"/>